<dbReference type="Gene3D" id="3.40.50.1820">
    <property type="entry name" value="alpha/beta hydrolase"/>
    <property type="match status" value="1"/>
</dbReference>
<reference evidence="2 3" key="1">
    <citation type="submission" date="2016-05" db="EMBL/GenBank/DDBJ databases">
        <title>Complete genome sequence of Corynebacterium crudilactis, a new Corynebacterium species isolated from raw cow's milk.</title>
        <authorList>
            <person name="Christian R."/>
            <person name="Zimmermann J."/>
            <person name="Lipski A."/>
            <person name="Kalinowski J."/>
        </authorList>
    </citation>
    <scope>NUCLEOTIDE SEQUENCE [LARGE SCALE GENOMIC DNA]</scope>
    <source>
        <strain evidence="2 3">JZ16</strain>
        <plasmid evidence="2 3">pCRULAC1</plasmid>
    </source>
</reference>
<gene>
    <name evidence="2" type="ORF">ccrud_14515</name>
</gene>
<geneLocation type="plasmid" evidence="2 3">
    <name>pCRULAC1</name>
</geneLocation>
<accession>A0A172QY25</accession>
<dbReference type="KEGG" id="ccjz:ccrud_14515"/>
<protein>
    <submittedName>
        <fullName evidence="2">Esterase</fullName>
    </submittedName>
</protein>
<dbReference type="InterPro" id="IPR050583">
    <property type="entry name" value="Mycobacterial_A85_antigen"/>
</dbReference>
<name>A0A172QY25_9CORY</name>
<dbReference type="AlphaFoldDB" id="A0A172QY25"/>
<feature type="signal peptide" evidence="1">
    <location>
        <begin position="1"/>
        <end position="25"/>
    </location>
</feature>
<dbReference type="SUPFAM" id="SSF53474">
    <property type="entry name" value="alpha/beta-Hydrolases"/>
    <property type="match status" value="1"/>
</dbReference>
<keyword evidence="2" id="KW-0614">Plasmid</keyword>
<keyword evidence="1" id="KW-0732">Signal</keyword>
<dbReference type="Proteomes" id="UP000076929">
    <property type="component" value="Plasmid pCRULAC1"/>
</dbReference>
<dbReference type="RefSeq" id="WP_066570476.1">
    <property type="nucleotide sequence ID" value="NZ_CP015623.1"/>
</dbReference>
<sequence>MKTRLLPAVLATTLALTTLTPTANTAELTPDDIRGTTPVATLEANPHNTDTQPPVWRDTIQTAQIAGKNVEEIWAYSPSMARSIPLVVIHADNTTGPRPIIYLLNGGDGGENEGNWVMQTDVIDFYRDKNINVVIPMEGKYSYYVDWIEEPSELGGKQLWETFLTKELPQPIENYLNTNGQRAIAGMSMSATASLLFPSRHPGFYDAAASYSGCAQTSDPAGNMAANLTLLNGGLNIDTTLIWGSRGSERNRENDAYINAENLKGTELYISNGTGIPGDLDMPTNQRFRNMTPEQLATEMADIHLGGAAIEAATNACTHNLKTHMDTLQIPVDWNLRPVGTHSWAWWQQDLRDSWPTFERAFNQ</sequence>
<dbReference type="PANTHER" id="PTHR48098">
    <property type="entry name" value="ENTEROCHELIN ESTERASE-RELATED"/>
    <property type="match status" value="1"/>
</dbReference>
<dbReference type="GO" id="GO:0016747">
    <property type="term" value="F:acyltransferase activity, transferring groups other than amino-acyl groups"/>
    <property type="evidence" value="ECO:0007669"/>
    <property type="project" value="TreeGrafter"/>
</dbReference>
<evidence type="ECO:0000313" key="3">
    <source>
        <dbReference type="Proteomes" id="UP000076929"/>
    </source>
</evidence>
<evidence type="ECO:0000313" key="2">
    <source>
        <dbReference type="EMBL" id="ANE05550.1"/>
    </source>
</evidence>
<dbReference type="PANTHER" id="PTHR48098:SF1">
    <property type="entry name" value="DIACYLGLYCEROL ACYLTRANSFERASE_MYCOLYLTRANSFERASE AG85A"/>
    <property type="match status" value="1"/>
</dbReference>
<proteinExistence type="predicted"/>
<dbReference type="InterPro" id="IPR029058">
    <property type="entry name" value="AB_hydrolase_fold"/>
</dbReference>
<evidence type="ECO:0000256" key="1">
    <source>
        <dbReference type="SAM" id="SignalP"/>
    </source>
</evidence>
<keyword evidence="3" id="KW-1185">Reference proteome</keyword>
<dbReference type="InterPro" id="IPR000801">
    <property type="entry name" value="Esterase-like"/>
</dbReference>
<dbReference type="EMBL" id="CP015623">
    <property type="protein sequence ID" value="ANE05550.1"/>
    <property type="molecule type" value="Genomic_DNA"/>
</dbReference>
<organism evidence="2 3">
    <name type="scientific">Corynebacterium crudilactis</name>
    <dbReference type="NCBI Taxonomy" id="1652495"/>
    <lineage>
        <taxon>Bacteria</taxon>
        <taxon>Bacillati</taxon>
        <taxon>Actinomycetota</taxon>
        <taxon>Actinomycetes</taxon>
        <taxon>Mycobacteriales</taxon>
        <taxon>Corynebacteriaceae</taxon>
        <taxon>Corynebacterium</taxon>
    </lineage>
</organism>
<feature type="chain" id="PRO_5007999941" evidence="1">
    <location>
        <begin position="26"/>
        <end position="364"/>
    </location>
</feature>
<dbReference type="Pfam" id="PF00756">
    <property type="entry name" value="Esterase"/>
    <property type="match status" value="1"/>
</dbReference>
<dbReference type="OrthoDB" id="4510758at2"/>